<reference evidence="4" key="1">
    <citation type="journal article" date="2023" name="IScience">
        <title>Live-bearing cockroach genome reveals convergent evolutionary mechanisms linked to viviparity in insects and beyond.</title>
        <authorList>
            <person name="Fouks B."/>
            <person name="Harrison M.C."/>
            <person name="Mikhailova A.A."/>
            <person name="Marchal E."/>
            <person name="English S."/>
            <person name="Carruthers M."/>
            <person name="Jennings E.C."/>
            <person name="Chiamaka E.L."/>
            <person name="Frigard R.A."/>
            <person name="Pippel M."/>
            <person name="Attardo G.M."/>
            <person name="Benoit J.B."/>
            <person name="Bornberg-Bauer E."/>
            <person name="Tobe S.S."/>
        </authorList>
    </citation>
    <scope>NUCLEOTIDE SEQUENCE</scope>
    <source>
        <strain evidence="4">Stay&amp;Tobe</strain>
    </source>
</reference>
<dbReference type="Pfam" id="PF07985">
    <property type="entry name" value="SRR1"/>
    <property type="match status" value="1"/>
</dbReference>
<evidence type="ECO:0000259" key="3">
    <source>
        <dbReference type="Pfam" id="PF07985"/>
    </source>
</evidence>
<comment type="similarity">
    <text evidence="1">Belongs to the FMC1 family.</text>
</comment>
<gene>
    <name evidence="4" type="ORF">L9F63_013397</name>
</gene>
<dbReference type="AlphaFoldDB" id="A0AAD8AAF7"/>
<dbReference type="PANTHER" id="PTHR31716">
    <property type="entry name" value="PROTEIN FMC1 HOMOLOG"/>
    <property type="match status" value="1"/>
</dbReference>
<evidence type="ECO:0000313" key="5">
    <source>
        <dbReference type="Proteomes" id="UP001233999"/>
    </source>
</evidence>
<name>A0AAD8AAF7_DIPPU</name>
<feature type="non-terminal residue" evidence="4">
    <location>
        <position position="242"/>
    </location>
</feature>
<dbReference type="Proteomes" id="UP001233999">
    <property type="component" value="Unassembled WGS sequence"/>
</dbReference>
<protein>
    <recommendedName>
        <fullName evidence="2">Protein FMC1 homolog</fullName>
    </recommendedName>
</protein>
<dbReference type="CDD" id="cd20271">
    <property type="entry name" value="Complex1_LYR_FMC1"/>
    <property type="match status" value="1"/>
</dbReference>
<evidence type="ECO:0000256" key="1">
    <source>
        <dbReference type="ARBA" id="ARBA00009058"/>
    </source>
</evidence>
<dbReference type="EMBL" id="JASPKZ010002339">
    <property type="protein sequence ID" value="KAJ9595413.1"/>
    <property type="molecule type" value="Genomic_DNA"/>
</dbReference>
<dbReference type="PANTHER" id="PTHR31716:SF1">
    <property type="entry name" value="PROTEIN FMC1 HOMOLOG"/>
    <property type="match status" value="1"/>
</dbReference>
<dbReference type="InterPro" id="IPR012942">
    <property type="entry name" value="SRR1-like"/>
</dbReference>
<dbReference type="InterPro" id="IPR037667">
    <property type="entry name" value="FMC1_homologue"/>
</dbReference>
<proteinExistence type="inferred from homology"/>
<comment type="caution">
    <text evidence="4">The sequence shown here is derived from an EMBL/GenBank/DDBJ whole genome shotgun (WGS) entry which is preliminary data.</text>
</comment>
<keyword evidence="5" id="KW-1185">Reference proteome</keyword>
<dbReference type="GO" id="GO:0005739">
    <property type="term" value="C:mitochondrion"/>
    <property type="evidence" value="ECO:0007669"/>
    <property type="project" value="TreeGrafter"/>
</dbReference>
<feature type="domain" description="SRR1-like" evidence="3">
    <location>
        <begin position="67"/>
        <end position="133"/>
    </location>
</feature>
<evidence type="ECO:0000256" key="2">
    <source>
        <dbReference type="ARBA" id="ARBA00013846"/>
    </source>
</evidence>
<reference evidence="4" key="2">
    <citation type="submission" date="2023-05" db="EMBL/GenBank/DDBJ databases">
        <authorList>
            <person name="Fouks B."/>
        </authorList>
    </citation>
    <scope>NUCLEOTIDE SEQUENCE</scope>
    <source>
        <strain evidence="4">Stay&amp;Tobe</strain>
        <tissue evidence="4">Testes</tissue>
    </source>
</reference>
<evidence type="ECO:0000313" key="4">
    <source>
        <dbReference type="EMBL" id="KAJ9595413.1"/>
    </source>
</evidence>
<organism evidence="4 5">
    <name type="scientific">Diploptera punctata</name>
    <name type="common">Pacific beetle cockroach</name>
    <dbReference type="NCBI Taxonomy" id="6984"/>
    <lineage>
        <taxon>Eukaryota</taxon>
        <taxon>Metazoa</taxon>
        <taxon>Ecdysozoa</taxon>
        <taxon>Arthropoda</taxon>
        <taxon>Hexapoda</taxon>
        <taxon>Insecta</taxon>
        <taxon>Pterygota</taxon>
        <taxon>Neoptera</taxon>
        <taxon>Polyneoptera</taxon>
        <taxon>Dictyoptera</taxon>
        <taxon>Blattodea</taxon>
        <taxon>Blaberoidea</taxon>
        <taxon>Blaberidae</taxon>
        <taxon>Diplopterinae</taxon>
        <taxon>Diploptera</taxon>
    </lineage>
</organism>
<sequence>MTDDGFILVKTKKRNKRACTGRVSAHLQKETDCSVTKAIALRKILQASEEISVSKFLSGILATLDRALNQLGTTTVEEIVCYGLGHIAECVGARYQLSLLLSLKKHFSASTSVYDPRFYSIEIDILKQLAIGRLKVLDMSQVEVLRTLRHLISEIRYVSSDKKLQDSLLMRYILSQFRKYKETDQQLCKAREEMKFMAQSYLCYLQSQKRYEEIHNHYHAKGERSVTETANMLGFKLPHDPK</sequence>
<accession>A0AAD8AAF7</accession>